<dbReference type="KEGG" id="brs:S23_36330"/>
<evidence type="ECO:0000256" key="2">
    <source>
        <dbReference type="SAM" id="Phobius"/>
    </source>
</evidence>
<name>A0AAI8MEA5_9BRAD</name>
<accession>A0AAI8MEA5</accession>
<feature type="compositionally biased region" description="Low complexity" evidence="1">
    <location>
        <begin position="328"/>
        <end position="360"/>
    </location>
</feature>
<feature type="compositionally biased region" description="Polar residues" evidence="1">
    <location>
        <begin position="365"/>
        <end position="374"/>
    </location>
</feature>
<reference evidence="3 4" key="1">
    <citation type="journal article" date="2012" name="Microbes Environ.">
        <title>Complete genome sequence of Bradyrhizobium sp. S23321: insights into symbiosis evolution in soil oligotrophs.</title>
        <authorList>
            <person name="Okubo T."/>
            <person name="Tsukui T."/>
            <person name="Maita H."/>
            <person name="Okamoto S."/>
            <person name="Oshima K."/>
            <person name="Fujisawa T."/>
            <person name="Saito A."/>
            <person name="Futamata H."/>
            <person name="Hattori R."/>
            <person name="Shimomura Y."/>
            <person name="Haruta S."/>
            <person name="Morimoto S."/>
            <person name="Wang Y."/>
            <person name="Sakai Y."/>
            <person name="Hattori M."/>
            <person name="Aizawa S."/>
            <person name="Nagashima K.V.P."/>
            <person name="Masuda S."/>
            <person name="Hattori T."/>
            <person name="Yamashita A."/>
            <person name="Bao Z."/>
            <person name="Hayatsu M."/>
            <person name="Kajiya-Kanegae H."/>
            <person name="Yoshinaga I."/>
            <person name="Sakamoto K."/>
            <person name="Toyota K."/>
            <person name="Nakao M."/>
            <person name="Kohara M."/>
            <person name="Anda M."/>
            <person name="Niwa R."/>
            <person name="Jung-Hwan P."/>
            <person name="Sameshima-Saito R."/>
            <person name="Tokuda S."/>
            <person name="Yamamoto S."/>
            <person name="Yamamoto S."/>
            <person name="Yokoyama T."/>
            <person name="Akutsu T."/>
            <person name="Nakamura Y."/>
            <person name="Nakahira-Yanaka Y."/>
            <person name="Takada Hoshino Y."/>
            <person name="Hirakawa H."/>
            <person name="Mitsui H."/>
            <person name="Terasawa K."/>
            <person name="Itakura M."/>
            <person name="Sato S."/>
            <person name="Ikeda-Ohtsubo W."/>
            <person name="Sakakura N."/>
            <person name="Kaminuma E."/>
            <person name="Minamisawa K."/>
        </authorList>
    </citation>
    <scope>NUCLEOTIDE SEQUENCE [LARGE SCALE GENOMIC DNA]</scope>
    <source>
        <strain evidence="3 4">S23321</strain>
    </source>
</reference>
<feature type="region of interest" description="Disordered" evidence="1">
    <location>
        <begin position="308"/>
        <end position="374"/>
    </location>
</feature>
<gene>
    <name evidence="3" type="ORF">S23_36330</name>
</gene>
<keyword evidence="2" id="KW-1133">Transmembrane helix</keyword>
<proteinExistence type="predicted"/>
<dbReference type="RefSeq" id="WP_015686122.1">
    <property type="nucleotide sequence ID" value="NC_017082.1"/>
</dbReference>
<feature type="compositionally biased region" description="Polar residues" evidence="1">
    <location>
        <begin position="308"/>
        <end position="318"/>
    </location>
</feature>
<evidence type="ECO:0000313" key="4">
    <source>
        <dbReference type="Proteomes" id="UP000007886"/>
    </source>
</evidence>
<evidence type="ECO:0000256" key="1">
    <source>
        <dbReference type="SAM" id="MobiDB-lite"/>
    </source>
</evidence>
<organism evidence="3 4">
    <name type="scientific">Bradyrhizobium cosmicum</name>
    <dbReference type="NCBI Taxonomy" id="1404864"/>
    <lineage>
        <taxon>Bacteria</taxon>
        <taxon>Pseudomonadati</taxon>
        <taxon>Pseudomonadota</taxon>
        <taxon>Alphaproteobacteria</taxon>
        <taxon>Hyphomicrobiales</taxon>
        <taxon>Nitrobacteraceae</taxon>
        <taxon>Bradyrhizobium</taxon>
    </lineage>
</organism>
<protein>
    <submittedName>
        <fullName evidence="3">Uncharacterized protein</fullName>
    </submittedName>
</protein>
<dbReference type="AlphaFoldDB" id="A0AAI8MEA5"/>
<feature type="transmembrane region" description="Helical" evidence="2">
    <location>
        <begin position="41"/>
        <end position="62"/>
    </location>
</feature>
<dbReference type="Proteomes" id="UP000007886">
    <property type="component" value="Chromosome"/>
</dbReference>
<keyword evidence="4" id="KW-1185">Reference proteome</keyword>
<keyword evidence="2" id="KW-0472">Membrane</keyword>
<evidence type="ECO:0000313" key="3">
    <source>
        <dbReference type="EMBL" id="BAL76832.1"/>
    </source>
</evidence>
<sequence>MNGNSIEPDNGGHAAVAVAADVPRQGFAARWFGKISDSWRYWIGAAASLGAIAIGAAALHWASSGVPPEEISIAEQWNANIRKLGFEPIYPPVEDIAVGDVLVMVTEDAALRADPREPFARSNLKLLHLDLTSEIEKSYQEMYQFPATSARPAHDSDLWSQQAATGSLFKPPEVRTTLPLVIFPHFTISGSRRAGGGGVFSNLWGAALSGNAASSESLDVRISGTETYGIPAYPAEIRLMMFCDDPSTRTFCSDQAVRKQLSLVLGSHIYEQIVDKKTGKATMRYAVELGLVNRIFLARSIETKFSADSSQEAQVGSKSSPPEPLPAATPTSSSANAASASSSPNPTSSTATTSVPVTTAKPGTPSMSVQQTSGSGVLLPDTVLQRPVVVGFKSVRFQVK</sequence>
<keyword evidence="2" id="KW-0812">Transmembrane</keyword>
<dbReference type="EMBL" id="AP012279">
    <property type="protein sequence ID" value="BAL76832.1"/>
    <property type="molecule type" value="Genomic_DNA"/>
</dbReference>